<dbReference type="EMBL" id="VIKU02000002">
    <property type="protein sequence ID" value="NHF59313.1"/>
    <property type="molecule type" value="Genomic_DNA"/>
</dbReference>
<comment type="caution">
    <text evidence="1">The sequence shown here is derived from an EMBL/GenBank/DDBJ whole genome shotgun (WGS) entry which is preliminary data.</text>
</comment>
<proteinExistence type="predicted"/>
<dbReference type="AlphaFoldDB" id="A0A967EDG6"/>
<dbReference type="Proteomes" id="UP000707206">
    <property type="component" value="Unassembled WGS sequence"/>
</dbReference>
<reference evidence="1" key="2">
    <citation type="submission" date="2020-03" db="EMBL/GenBank/DDBJ databases">
        <title>Flavobacteriaceae bacterium strain TP-CH-4, a member of the family Flavobacteriaceae isolated from a deep-sea seamount.</title>
        <authorList>
            <person name="Zhang D.-C."/>
        </authorList>
    </citation>
    <scope>NUCLEOTIDE SEQUENCE</scope>
    <source>
        <strain evidence="1">TP-CH-4</strain>
    </source>
</reference>
<keyword evidence="2" id="KW-1185">Reference proteome</keyword>
<organism evidence="1 2">
    <name type="scientific">Pelagihabitans pacificus</name>
    <dbReference type="NCBI Taxonomy" id="2696054"/>
    <lineage>
        <taxon>Bacteria</taxon>
        <taxon>Pseudomonadati</taxon>
        <taxon>Bacteroidota</taxon>
        <taxon>Flavobacteriia</taxon>
        <taxon>Flavobacteriales</taxon>
        <taxon>Flavobacteriaceae</taxon>
        <taxon>Pelagihabitans</taxon>
    </lineage>
</organism>
<evidence type="ECO:0000313" key="1">
    <source>
        <dbReference type="EMBL" id="NHF59313.1"/>
    </source>
</evidence>
<dbReference type="RefSeq" id="WP_152573827.1">
    <property type="nucleotide sequence ID" value="NZ_VIKU02000002.1"/>
</dbReference>
<name>A0A967EDG6_9FLAO</name>
<reference evidence="1" key="1">
    <citation type="submission" date="2019-07" db="EMBL/GenBank/DDBJ databases">
        <authorList>
            <person name="De-Chao Zhang Q."/>
        </authorList>
    </citation>
    <scope>NUCLEOTIDE SEQUENCE</scope>
    <source>
        <strain evidence="1">TP-CH-4</strain>
    </source>
</reference>
<evidence type="ECO:0000313" key="2">
    <source>
        <dbReference type="Proteomes" id="UP000707206"/>
    </source>
</evidence>
<protein>
    <submittedName>
        <fullName evidence="1">Uncharacterized protein</fullName>
    </submittedName>
</protein>
<sequence>MDKELTDYGAFQDSLGFDRPRPTWPEALKALWYDAKGDWGASHNIAQEIYSDLGSWIHAYLHRKEGDGFNAGYWYRRAGRPFPKISLDEEHRQIFEDVLGNQ</sequence>
<accession>A0A967EDG6</accession>
<gene>
    <name evidence="1" type="ORF">FK220_008175</name>
</gene>